<feature type="transmembrane region" description="Helical" evidence="3">
    <location>
        <begin position="464"/>
        <end position="485"/>
    </location>
</feature>
<dbReference type="EMBL" id="JAMQBK010000133">
    <property type="protein sequence ID" value="MCM2375143.1"/>
    <property type="molecule type" value="Genomic_DNA"/>
</dbReference>
<organism evidence="5 6">
    <name type="scientific">Aporhodopirellula aestuarii</name>
    <dbReference type="NCBI Taxonomy" id="2950107"/>
    <lineage>
        <taxon>Bacteria</taxon>
        <taxon>Pseudomonadati</taxon>
        <taxon>Planctomycetota</taxon>
        <taxon>Planctomycetia</taxon>
        <taxon>Pirellulales</taxon>
        <taxon>Pirellulaceae</taxon>
        <taxon>Aporhodopirellula</taxon>
    </lineage>
</organism>
<keyword evidence="3" id="KW-1133">Transmembrane helix</keyword>
<gene>
    <name evidence="5" type="ORF">NB063_31355</name>
</gene>
<evidence type="ECO:0000256" key="1">
    <source>
        <dbReference type="SAM" id="Coils"/>
    </source>
</evidence>
<keyword evidence="3" id="KW-0472">Membrane</keyword>
<evidence type="ECO:0000259" key="4">
    <source>
        <dbReference type="Pfam" id="PF13807"/>
    </source>
</evidence>
<dbReference type="InterPro" id="IPR032807">
    <property type="entry name" value="GNVR"/>
</dbReference>
<feature type="domain" description="Tyrosine-protein kinase G-rich" evidence="4">
    <location>
        <begin position="428"/>
        <end position="484"/>
    </location>
</feature>
<evidence type="ECO:0000256" key="2">
    <source>
        <dbReference type="SAM" id="MobiDB-lite"/>
    </source>
</evidence>
<protein>
    <recommendedName>
        <fullName evidence="4">Tyrosine-protein kinase G-rich domain-containing protein</fullName>
    </recommendedName>
</protein>
<proteinExistence type="predicted"/>
<feature type="region of interest" description="Disordered" evidence="2">
    <location>
        <begin position="525"/>
        <end position="544"/>
    </location>
</feature>
<keyword evidence="6" id="KW-1185">Reference proteome</keyword>
<keyword evidence="1" id="KW-0175">Coiled coil</keyword>
<dbReference type="Proteomes" id="UP001202961">
    <property type="component" value="Unassembled WGS sequence"/>
</dbReference>
<dbReference type="PANTHER" id="PTHR32309:SF13">
    <property type="entry name" value="FERRIC ENTEROBACTIN TRANSPORT PROTEIN FEPE"/>
    <property type="match status" value="1"/>
</dbReference>
<name>A0ABT0UG82_9BACT</name>
<feature type="coiled-coil region" evidence="1">
    <location>
        <begin position="248"/>
        <end position="275"/>
    </location>
</feature>
<reference evidence="5 6" key="1">
    <citation type="journal article" date="2022" name="Syst. Appl. Microbiol.">
        <title>Rhodopirellula aestuarii sp. nov., a novel member of the genus Rhodopirellula isolated from brackish sediments collected in the Tagus River estuary, Portugal.</title>
        <authorList>
            <person name="Vitorino I.R."/>
            <person name="Klimek D."/>
            <person name="Calusinska M."/>
            <person name="Lobo-da-Cunha A."/>
            <person name="Vasconcelos V."/>
            <person name="Lage O.M."/>
        </authorList>
    </citation>
    <scope>NUCLEOTIDE SEQUENCE [LARGE SCALE GENOMIC DNA]</scope>
    <source>
        <strain evidence="5 6">ICT_H3.1</strain>
    </source>
</reference>
<keyword evidence="3" id="KW-0812">Transmembrane</keyword>
<comment type="caution">
    <text evidence="5">The sequence shown here is derived from an EMBL/GenBank/DDBJ whole genome shotgun (WGS) entry which is preliminary data.</text>
</comment>
<dbReference type="RefSeq" id="WP_250933680.1">
    <property type="nucleotide sequence ID" value="NZ_JAMQBK010000133.1"/>
</dbReference>
<dbReference type="PANTHER" id="PTHR32309">
    <property type="entry name" value="TYROSINE-PROTEIN KINASE"/>
    <property type="match status" value="1"/>
</dbReference>
<evidence type="ECO:0000313" key="6">
    <source>
        <dbReference type="Proteomes" id="UP001202961"/>
    </source>
</evidence>
<dbReference type="Pfam" id="PF13807">
    <property type="entry name" value="GNVR"/>
    <property type="match status" value="1"/>
</dbReference>
<sequence length="544" mass="60350">MQHRPFMLDDAIRGVMRRKTKVALFFFSTVALVGCVTLMTPKTYTSDARLFLRLGRENAALDATATLGEHPVVMMPQSRQAEINSVVELLKSKQLYQAVVEEVGAEPILERDYVPPGESSGEVEEETWIAGAIGSTMSLLTSWGVLNDLPREERAVIELQKDVDVEAFEESNVITLSFESYSPELAQSVVDSLVRNYIHEHVRLHRSVGTHRFLAEQTEVIHSELVDRQEELESLKNKTRVLSSDLHRGKMVERIAELESQLLHAEAEATSLKTEVDHLARGLSSLSSTQTVSETVGAGNEGADGMRQELFRLEMAYQDLLATYKEPHPKVQQMNERLEQSRKVLAAAELGRREMVSGPNQVYQETSVALMLKRPALAAAEARVAKLKEQIEAFQVDLDHFISDELQFARLDREISILDGNYRKYAVNLQRARIDEMMKAEELSNVSVAQAASLNLKPAKPNKAINLLLAIFLGAAGGIAMAVLLEYRHPTLSSSNDIEMVLGLPVISSVPKLAAAERLPELGPPQWTKSAVAEHDEASPELVG</sequence>
<accession>A0ABT0UG82</accession>
<dbReference type="PROSITE" id="PS51257">
    <property type="entry name" value="PROKAR_LIPOPROTEIN"/>
    <property type="match status" value="1"/>
</dbReference>
<evidence type="ECO:0000256" key="3">
    <source>
        <dbReference type="SAM" id="Phobius"/>
    </source>
</evidence>
<dbReference type="InterPro" id="IPR050445">
    <property type="entry name" value="Bact_polysacc_biosynth/exp"/>
</dbReference>
<evidence type="ECO:0000313" key="5">
    <source>
        <dbReference type="EMBL" id="MCM2375143.1"/>
    </source>
</evidence>